<dbReference type="PANTHER" id="PTHR42939">
    <property type="entry name" value="ABC TRANSPORTER ATP-BINDING PROTEIN ALBC-RELATED"/>
    <property type="match status" value="1"/>
</dbReference>
<sequence>MSGSDGSAADRHPLLEVSSVRFAYAKRATALSDVSLVVDRGEKVGLVGPNGSGKSTLIRLVADLLQIRDGSIRIAGRPHHLRASRESLAYIASNDYLPQFLTGREYIDLMHRLYRHHPDTDRTDELLSRYQMDARQFDLIEDYSHGMRKKIQLISALLLERPLTIIDETLNGVDVDALFEFETDASRIRESRGLLLCSHDFRLLETVCDRVVVLRRGEIAYDLPLIRVRQEFGSVDALVKAALSLPSRTPE</sequence>
<dbReference type="AlphaFoldDB" id="A0A1H4QZS9"/>
<evidence type="ECO:0000313" key="6">
    <source>
        <dbReference type="Proteomes" id="UP000183750"/>
    </source>
</evidence>
<dbReference type="InterPro" id="IPR003593">
    <property type="entry name" value="AAA+_ATPase"/>
</dbReference>
<dbReference type="Proteomes" id="UP000183750">
    <property type="component" value="Unassembled WGS sequence"/>
</dbReference>
<evidence type="ECO:0000256" key="3">
    <source>
        <dbReference type="ARBA" id="ARBA00022840"/>
    </source>
</evidence>
<keyword evidence="3 5" id="KW-0067">ATP-binding</keyword>
<evidence type="ECO:0000259" key="4">
    <source>
        <dbReference type="PROSITE" id="PS50893"/>
    </source>
</evidence>
<name>A0A1H4QZS9_9MICO</name>
<dbReference type="RefSeq" id="WP_060927087.1">
    <property type="nucleotide sequence ID" value="NZ_FNSQ01000005.1"/>
</dbReference>
<reference evidence="6" key="1">
    <citation type="submission" date="2016-10" db="EMBL/GenBank/DDBJ databases">
        <authorList>
            <person name="Varghese N."/>
            <person name="Submissions S."/>
        </authorList>
    </citation>
    <scope>NUCLEOTIDE SEQUENCE [LARGE SCALE GENOMIC DNA]</scope>
    <source>
        <strain evidence="6">DSM 16089</strain>
    </source>
</reference>
<dbReference type="InterPro" id="IPR017871">
    <property type="entry name" value="ABC_transporter-like_CS"/>
</dbReference>
<dbReference type="InterPro" id="IPR003439">
    <property type="entry name" value="ABC_transporter-like_ATP-bd"/>
</dbReference>
<dbReference type="SUPFAM" id="SSF52540">
    <property type="entry name" value="P-loop containing nucleoside triphosphate hydrolases"/>
    <property type="match status" value="1"/>
</dbReference>
<evidence type="ECO:0000256" key="1">
    <source>
        <dbReference type="ARBA" id="ARBA00022448"/>
    </source>
</evidence>
<dbReference type="Gene3D" id="3.40.50.300">
    <property type="entry name" value="P-loop containing nucleotide triphosphate hydrolases"/>
    <property type="match status" value="1"/>
</dbReference>
<dbReference type="PANTHER" id="PTHR42939:SF1">
    <property type="entry name" value="ABC TRANSPORTER ATP-BINDING PROTEIN ALBC-RELATED"/>
    <property type="match status" value="1"/>
</dbReference>
<keyword evidence="2" id="KW-0547">Nucleotide-binding</keyword>
<evidence type="ECO:0000313" key="5">
    <source>
        <dbReference type="EMBL" id="SEC25004.1"/>
    </source>
</evidence>
<keyword evidence="1" id="KW-0813">Transport</keyword>
<accession>A0A1H4QZS9</accession>
<dbReference type="GO" id="GO:0005524">
    <property type="term" value="F:ATP binding"/>
    <property type="evidence" value="ECO:0007669"/>
    <property type="project" value="UniProtKB-KW"/>
</dbReference>
<proteinExistence type="predicted"/>
<protein>
    <submittedName>
        <fullName evidence="5">ABC-2 type transport system ATP-binding protein</fullName>
    </submittedName>
</protein>
<dbReference type="EMBL" id="FNSQ01000005">
    <property type="protein sequence ID" value="SEC25004.1"/>
    <property type="molecule type" value="Genomic_DNA"/>
</dbReference>
<evidence type="ECO:0000256" key="2">
    <source>
        <dbReference type="ARBA" id="ARBA00022741"/>
    </source>
</evidence>
<dbReference type="PROSITE" id="PS50893">
    <property type="entry name" value="ABC_TRANSPORTER_2"/>
    <property type="match status" value="1"/>
</dbReference>
<organism evidence="5 6">
    <name type="scientific">Microbacterium hydrocarbonoxydans</name>
    <dbReference type="NCBI Taxonomy" id="273678"/>
    <lineage>
        <taxon>Bacteria</taxon>
        <taxon>Bacillati</taxon>
        <taxon>Actinomycetota</taxon>
        <taxon>Actinomycetes</taxon>
        <taxon>Micrococcales</taxon>
        <taxon>Microbacteriaceae</taxon>
        <taxon>Microbacterium</taxon>
    </lineage>
</organism>
<dbReference type="InterPro" id="IPR051782">
    <property type="entry name" value="ABC_Transporter_VariousFunc"/>
</dbReference>
<dbReference type="Pfam" id="PF00005">
    <property type="entry name" value="ABC_tran"/>
    <property type="match status" value="1"/>
</dbReference>
<dbReference type="InterPro" id="IPR027417">
    <property type="entry name" value="P-loop_NTPase"/>
</dbReference>
<dbReference type="SMART" id="SM00382">
    <property type="entry name" value="AAA"/>
    <property type="match status" value="1"/>
</dbReference>
<feature type="domain" description="ABC transporter" evidence="4">
    <location>
        <begin position="15"/>
        <end position="241"/>
    </location>
</feature>
<dbReference type="CDD" id="cd03230">
    <property type="entry name" value="ABC_DR_subfamily_A"/>
    <property type="match status" value="1"/>
</dbReference>
<gene>
    <name evidence="5" type="ORF">SAMN04489807_3247</name>
</gene>
<keyword evidence="6" id="KW-1185">Reference proteome</keyword>
<dbReference type="PROSITE" id="PS00211">
    <property type="entry name" value="ABC_TRANSPORTER_1"/>
    <property type="match status" value="1"/>
</dbReference>
<dbReference type="GO" id="GO:0016887">
    <property type="term" value="F:ATP hydrolysis activity"/>
    <property type="evidence" value="ECO:0007669"/>
    <property type="project" value="InterPro"/>
</dbReference>